<evidence type="ECO:0000256" key="1">
    <source>
        <dbReference type="SAM" id="MobiDB-lite"/>
    </source>
</evidence>
<dbReference type="EMBL" id="CP002630">
    <property type="protein sequence ID" value="AEB11656.1"/>
    <property type="molecule type" value="Genomic_DNA"/>
</dbReference>
<sequence>MESLGPYLLKRVRFQEGTITVHEGQDVLTGAPVLVYRPVEGPLPKIQLDGILPWKEAMDHAWVAELPFGAVPAERYRNEADLERLLGWARRLLATLLEAHTLGLTHGRLGVERLWVKGPNIWIEGLGVPAAHQTPDEVGVVEALKALAGESWMAWAYAPVLEAFAAGNLSLREVAEAFAEPKALEEITALVGGPNVQPKHEEAPVSQSDRNPPMETPKEETAPPEPSPTPPPAAEPEAAGAPPPTEETPKPSEAEARSAVRVEDGEVYREAPVERPTPPAGRVIRIEESAEPAFDVLEPPKPTLGRWVRGVVWALALLGIVAAWWFWSRPAQPPEAEGYVVWFNLEPQGHEATLELVEPPPGSSLAPGGVIAQIPGPVSFDVPGAYRLRIQAAGYRPKEILLSVPPEGRGVTVRLESR</sequence>
<evidence type="ECO:0000313" key="2">
    <source>
        <dbReference type="EMBL" id="AEB11656.1"/>
    </source>
</evidence>
<evidence type="ECO:0000313" key="3">
    <source>
        <dbReference type="Proteomes" id="UP000007030"/>
    </source>
</evidence>
<proteinExistence type="predicted"/>
<feature type="region of interest" description="Disordered" evidence="1">
    <location>
        <begin position="191"/>
        <end position="278"/>
    </location>
</feature>
<reference evidence="2 3" key="1">
    <citation type="journal article" date="2012" name="Stand. Genomic Sci.">
        <title>Complete genome sequence of the aerobic, heterotroph Marinithermus hydrothermalis type strain (T1(T)) from a deep-sea hydrothermal vent chimney.</title>
        <authorList>
            <person name="Copeland A."/>
            <person name="Gu W."/>
            <person name="Yasawong M."/>
            <person name="Lapidus A."/>
            <person name="Lucas S."/>
            <person name="Deshpande S."/>
            <person name="Pagani I."/>
            <person name="Tapia R."/>
            <person name="Cheng J.F."/>
            <person name="Goodwin L.A."/>
            <person name="Pitluck S."/>
            <person name="Liolios K."/>
            <person name="Ivanova N."/>
            <person name="Mavromatis K."/>
            <person name="Mikhailova N."/>
            <person name="Pati A."/>
            <person name="Chen A."/>
            <person name="Palaniappan K."/>
            <person name="Land M."/>
            <person name="Pan C."/>
            <person name="Brambilla E.M."/>
            <person name="Rohde M."/>
            <person name="Tindall B.J."/>
            <person name="Sikorski J."/>
            <person name="Goker M."/>
            <person name="Detter J.C."/>
            <person name="Bristow J."/>
            <person name="Eisen J.A."/>
            <person name="Markowitz V."/>
            <person name="Hugenholtz P."/>
            <person name="Kyrpides N.C."/>
            <person name="Klenk H.P."/>
            <person name="Woyke T."/>
        </authorList>
    </citation>
    <scope>NUCLEOTIDE SEQUENCE [LARGE SCALE GENOMIC DNA]</scope>
    <source>
        <strain evidence="3">DSM 14884 / JCM 11576 / T1</strain>
    </source>
</reference>
<protein>
    <recommendedName>
        <fullName evidence="4">PEGA domain protein</fullName>
    </recommendedName>
</protein>
<dbReference type="KEGG" id="mhd:Marky_0910"/>
<feature type="compositionally biased region" description="Pro residues" evidence="1">
    <location>
        <begin position="223"/>
        <end position="234"/>
    </location>
</feature>
<evidence type="ECO:0008006" key="4">
    <source>
        <dbReference type="Google" id="ProtNLM"/>
    </source>
</evidence>
<dbReference type="RefSeq" id="WP_013703706.1">
    <property type="nucleotide sequence ID" value="NC_015387.1"/>
</dbReference>
<name>F2NQC9_MARHT</name>
<dbReference type="eggNOG" id="ENOG5030ZCA">
    <property type="taxonomic scope" value="Bacteria"/>
</dbReference>
<dbReference type="HOGENOM" id="CLU_656889_0_0_0"/>
<dbReference type="Proteomes" id="UP000007030">
    <property type="component" value="Chromosome"/>
</dbReference>
<dbReference type="AlphaFoldDB" id="F2NQC9"/>
<dbReference type="STRING" id="869210.Marky_0910"/>
<gene>
    <name evidence="2" type="ordered locus">Marky_0910</name>
</gene>
<organism evidence="2 3">
    <name type="scientific">Marinithermus hydrothermalis (strain DSM 14884 / JCM 11576 / T1)</name>
    <dbReference type="NCBI Taxonomy" id="869210"/>
    <lineage>
        <taxon>Bacteria</taxon>
        <taxon>Thermotogati</taxon>
        <taxon>Deinococcota</taxon>
        <taxon>Deinococci</taxon>
        <taxon>Thermales</taxon>
        <taxon>Thermaceae</taxon>
        <taxon>Marinithermus</taxon>
    </lineage>
</organism>
<accession>F2NQC9</accession>
<dbReference type="OrthoDB" id="31776at2"/>
<feature type="compositionally biased region" description="Basic and acidic residues" evidence="1">
    <location>
        <begin position="247"/>
        <end position="273"/>
    </location>
</feature>
<keyword evidence="3" id="KW-1185">Reference proteome</keyword>